<proteinExistence type="predicted"/>
<sequence length="75" mass="8158">MFHQLISADLGTTCVVCGAYWRTDPEHSHCPGSTELVHGYDTSSHSLDQCSTYDTNGDCEHLAIHTGCDCDHCNG</sequence>
<name>A0A839RU71_9ACTN</name>
<reference evidence="1 2" key="1">
    <citation type="submission" date="2020-08" db="EMBL/GenBank/DDBJ databases">
        <title>Sequencing the genomes of 1000 actinobacteria strains.</title>
        <authorList>
            <person name="Klenk H.-P."/>
        </authorList>
    </citation>
    <scope>NUCLEOTIDE SEQUENCE [LARGE SCALE GENOMIC DNA]</scope>
    <source>
        <strain evidence="1 2">DSM 45258</strain>
    </source>
</reference>
<evidence type="ECO:0000313" key="1">
    <source>
        <dbReference type="EMBL" id="MBB3040110.1"/>
    </source>
</evidence>
<evidence type="ECO:0000313" key="2">
    <source>
        <dbReference type="Proteomes" id="UP000567922"/>
    </source>
</evidence>
<dbReference type="AlphaFoldDB" id="A0A839RU71"/>
<comment type="caution">
    <text evidence="1">The sequence shown here is derived from an EMBL/GenBank/DDBJ whole genome shotgun (WGS) entry which is preliminary data.</text>
</comment>
<dbReference type="RefSeq" id="WP_064442217.1">
    <property type="nucleotide sequence ID" value="NZ_BDDI01000021.1"/>
</dbReference>
<dbReference type="EMBL" id="JACHWS010000006">
    <property type="protein sequence ID" value="MBB3040110.1"/>
    <property type="molecule type" value="Genomic_DNA"/>
</dbReference>
<dbReference type="Proteomes" id="UP000567922">
    <property type="component" value="Unassembled WGS sequence"/>
</dbReference>
<keyword evidence="2" id="KW-1185">Reference proteome</keyword>
<organism evidence="1 2">
    <name type="scientific">Hoyosella altamirensis</name>
    <dbReference type="NCBI Taxonomy" id="616997"/>
    <lineage>
        <taxon>Bacteria</taxon>
        <taxon>Bacillati</taxon>
        <taxon>Actinomycetota</taxon>
        <taxon>Actinomycetes</taxon>
        <taxon>Mycobacteriales</taxon>
        <taxon>Hoyosellaceae</taxon>
        <taxon>Hoyosella</taxon>
    </lineage>
</organism>
<gene>
    <name evidence="1" type="ORF">FHU29_004605</name>
</gene>
<protein>
    <submittedName>
        <fullName evidence="1">Uncharacterized protein</fullName>
    </submittedName>
</protein>
<accession>A0A839RU71</accession>